<evidence type="ECO:0000256" key="5">
    <source>
        <dbReference type="ARBA" id="ARBA00023002"/>
    </source>
</evidence>
<evidence type="ECO:0000256" key="8">
    <source>
        <dbReference type="SAM" id="Phobius"/>
    </source>
</evidence>
<comment type="caution">
    <text evidence="10">The sequence shown here is derived from an EMBL/GenBank/DDBJ whole genome shotgun (WGS) entry which is preliminary data.</text>
</comment>
<evidence type="ECO:0000256" key="4">
    <source>
        <dbReference type="ARBA" id="ARBA00022989"/>
    </source>
</evidence>
<dbReference type="EMBL" id="JBHOMY010000026">
    <property type="protein sequence ID" value="MFC1457078.1"/>
    <property type="molecule type" value="Genomic_DNA"/>
</dbReference>
<dbReference type="PANTHER" id="PTHR42682:SF4">
    <property type="entry name" value="NADH-UBIQUINONE_PLASTOQUINONE"/>
    <property type="match status" value="1"/>
</dbReference>
<keyword evidence="3 7" id="KW-0812">Transmembrane</keyword>
<evidence type="ECO:0000256" key="6">
    <source>
        <dbReference type="ARBA" id="ARBA00023136"/>
    </source>
</evidence>
<organism evidence="10 11">
    <name type="scientific">Microvirga arabica</name>
    <dbReference type="NCBI Taxonomy" id="1128671"/>
    <lineage>
        <taxon>Bacteria</taxon>
        <taxon>Pseudomonadati</taxon>
        <taxon>Pseudomonadota</taxon>
        <taxon>Alphaproteobacteria</taxon>
        <taxon>Hyphomicrobiales</taxon>
        <taxon>Methylobacteriaceae</taxon>
        <taxon>Microvirga</taxon>
    </lineage>
</organism>
<dbReference type="Pfam" id="PF00361">
    <property type="entry name" value="Proton_antipo_M"/>
    <property type="match status" value="1"/>
</dbReference>
<evidence type="ECO:0000259" key="9">
    <source>
        <dbReference type="Pfam" id="PF00361"/>
    </source>
</evidence>
<feature type="transmembrane region" description="Helical" evidence="8">
    <location>
        <begin position="388"/>
        <end position="411"/>
    </location>
</feature>
<feature type="transmembrane region" description="Helical" evidence="8">
    <location>
        <begin position="465"/>
        <end position="482"/>
    </location>
</feature>
<comment type="subcellular location">
    <subcellularLocation>
        <location evidence="1">Cell membrane</location>
        <topology evidence="1">Multi-pass membrane protein</topology>
    </subcellularLocation>
    <subcellularLocation>
        <location evidence="7">Membrane</location>
        <topology evidence="7">Multi-pass membrane protein</topology>
    </subcellularLocation>
</comment>
<feature type="transmembrane region" description="Helical" evidence="8">
    <location>
        <begin position="6"/>
        <end position="25"/>
    </location>
</feature>
<feature type="transmembrane region" description="Helical" evidence="8">
    <location>
        <begin position="200"/>
        <end position="222"/>
    </location>
</feature>
<keyword evidence="2" id="KW-1003">Cell membrane</keyword>
<dbReference type="InterPro" id="IPR001750">
    <property type="entry name" value="ND/Mrp_TM"/>
</dbReference>
<dbReference type="InterPro" id="IPR052175">
    <property type="entry name" value="ComplexI-like_HydComp"/>
</dbReference>
<evidence type="ECO:0000256" key="1">
    <source>
        <dbReference type="ARBA" id="ARBA00004651"/>
    </source>
</evidence>
<feature type="transmembrane region" description="Helical" evidence="8">
    <location>
        <begin position="72"/>
        <end position="91"/>
    </location>
</feature>
<evidence type="ECO:0000313" key="10">
    <source>
        <dbReference type="EMBL" id="MFC1457078.1"/>
    </source>
</evidence>
<dbReference type="Proteomes" id="UP001593940">
    <property type="component" value="Unassembled WGS sequence"/>
</dbReference>
<keyword evidence="5" id="KW-0560">Oxidoreductase</keyword>
<feature type="transmembrane region" description="Helical" evidence="8">
    <location>
        <begin position="544"/>
        <end position="562"/>
    </location>
</feature>
<gene>
    <name evidence="10" type="ORF">ACETIH_10180</name>
</gene>
<feature type="transmembrane region" description="Helical" evidence="8">
    <location>
        <begin position="103"/>
        <end position="121"/>
    </location>
</feature>
<reference evidence="10 11" key="1">
    <citation type="submission" date="2024-09" db="EMBL/GenBank/DDBJ databases">
        <title>Nodulacao em especies de Leguminosae Basais da Amazonia e Caracterizacao dos Rizobios e Bacterias Associadas aos Nodulos.</title>
        <authorList>
            <person name="Jambeiro I.C.A."/>
            <person name="Lopes I.S."/>
            <person name="Aguiar E.R.G.R."/>
            <person name="Santos A.F.J."/>
            <person name="Dos Santos J.M.F."/>
            <person name="Gross E."/>
        </authorList>
    </citation>
    <scope>NUCLEOTIDE SEQUENCE [LARGE SCALE GENOMIC DNA]</scope>
    <source>
        <strain evidence="10 11">BRUESC1165</strain>
    </source>
</reference>
<feature type="domain" description="NADH:quinone oxidoreductase/Mrp antiporter transmembrane" evidence="9">
    <location>
        <begin position="121"/>
        <end position="342"/>
    </location>
</feature>
<evidence type="ECO:0000256" key="2">
    <source>
        <dbReference type="ARBA" id="ARBA00022475"/>
    </source>
</evidence>
<evidence type="ECO:0000256" key="7">
    <source>
        <dbReference type="RuleBase" id="RU000320"/>
    </source>
</evidence>
<dbReference type="PANTHER" id="PTHR42682">
    <property type="entry name" value="HYDROGENASE-4 COMPONENT F"/>
    <property type="match status" value="1"/>
</dbReference>
<sequence>MTADLALLLPLAVVWPLILALFCLVPAWGARMIWLLSLAPVPALCAALLAPRDQVVRTPGILLDGGLSLSDTSAVFLGGAAVLWICAGVYAGRFMGSEARPAAFALFWNVVLVGNLGVFIAADIVSFYVFFALVSLMAYPLIIHDRKPASLRAGTAYIVLAVIGETALLAAFMLASHATGGSLWIGDVRAGLGLPGSSPAILWLLILGFGIKAGLMPLHVWLPVAHPAAPVPASAVLSGAIVKAGIFGLLTFLPFGVPAPMEGTTLALLGFGGLFGGALLGLAQPGGKAVLAYSTVSQMGLVMGALGAALAAGVPAAAVLPAVALYALSHGLAKGGLFLSYGLAPWCSKGWRWGLLALVLVLALSIAGLPFTAGALAKSAIKGPAGPFGATLIGLSALTSALVLARFLALLPDARAGNRPPLLLALPVLALASAALILPIILHSAVAGKTPFAETTLFGLLDSTWPLTLAGLLVIGAVALGLQPPSLPEGDLLDLMRRSAAAAHTAFQAAVRAGSASMRSSPERSGTAWRDNLAKVEVTVRDRTSLAVFLLVVMGALLAAFLG</sequence>
<feature type="transmembrane region" description="Helical" evidence="8">
    <location>
        <begin position="423"/>
        <end position="445"/>
    </location>
</feature>
<protein>
    <submittedName>
        <fullName evidence="10">Complex I subunit 5 family protein</fullName>
    </submittedName>
</protein>
<dbReference type="InterPro" id="IPR003918">
    <property type="entry name" value="NADH_UbQ_OxRdtase"/>
</dbReference>
<keyword evidence="4 8" id="KW-1133">Transmembrane helix</keyword>
<feature type="transmembrane region" description="Helical" evidence="8">
    <location>
        <begin position="234"/>
        <end position="257"/>
    </location>
</feature>
<evidence type="ECO:0000256" key="3">
    <source>
        <dbReference type="ARBA" id="ARBA00022692"/>
    </source>
</evidence>
<keyword evidence="11" id="KW-1185">Reference proteome</keyword>
<feature type="transmembrane region" description="Helical" evidence="8">
    <location>
        <begin position="127"/>
        <end position="144"/>
    </location>
</feature>
<dbReference type="PRINTS" id="PR01437">
    <property type="entry name" value="NUOXDRDTASE4"/>
</dbReference>
<dbReference type="RefSeq" id="WP_377029609.1">
    <property type="nucleotide sequence ID" value="NZ_JBHOMY010000026.1"/>
</dbReference>
<feature type="transmembrane region" description="Helical" evidence="8">
    <location>
        <begin position="353"/>
        <end position="376"/>
    </location>
</feature>
<feature type="transmembrane region" description="Helical" evidence="8">
    <location>
        <begin position="318"/>
        <end position="341"/>
    </location>
</feature>
<proteinExistence type="predicted"/>
<feature type="transmembrane region" description="Helical" evidence="8">
    <location>
        <begin position="156"/>
        <end position="180"/>
    </location>
</feature>
<feature type="transmembrane region" description="Helical" evidence="8">
    <location>
        <begin position="290"/>
        <end position="312"/>
    </location>
</feature>
<accession>A0ABV6Y734</accession>
<name>A0ABV6Y734_9HYPH</name>
<feature type="transmembrane region" description="Helical" evidence="8">
    <location>
        <begin position="263"/>
        <end position="283"/>
    </location>
</feature>
<keyword evidence="6 8" id="KW-0472">Membrane</keyword>
<evidence type="ECO:0000313" key="11">
    <source>
        <dbReference type="Proteomes" id="UP001593940"/>
    </source>
</evidence>